<comment type="caution">
    <text evidence="1">The sequence shown here is derived from an EMBL/GenBank/DDBJ whole genome shotgun (WGS) entry which is preliminary data.</text>
</comment>
<reference evidence="1" key="2">
    <citation type="submission" date="2020-09" db="EMBL/GenBank/DDBJ databases">
        <authorList>
            <person name="Sun Q."/>
            <person name="Zhou Y."/>
        </authorList>
    </citation>
    <scope>NUCLEOTIDE SEQUENCE</scope>
    <source>
        <strain evidence="1">CGMCC 4.7306</strain>
    </source>
</reference>
<evidence type="ECO:0000313" key="2">
    <source>
        <dbReference type="Proteomes" id="UP000613840"/>
    </source>
</evidence>
<name>A0A917SD66_9ACTN</name>
<reference evidence="1" key="1">
    <citation type="journal article" date="2014" name="Int. J. Syst. Evol. Microbiol.">
        <title>Complete genome sequence of Corynebacterium casei LMG S-19264T (=DSM 44701T), isolated from a smear-ripened cheese.</title>
        <authorList>
            <consortium name="US DOE Joint Genome Institute (JGI-PGF)"/>
            <person name="Walter F."/>
            <person name="Albersmeier A."/>
            <person name="Kalinowski J."/>
            <person name="Ruckert C."/>
        </authorList>
    </citation>
    <scope>NUCLEOTIDE SEQUENCE</scope>
    <source>
        <strain evidence="1">CGMCC 4.7306</strain>
    </source>
</reference>
<gene>
    <name evidence="1" type="ORF">GCM10011575_34850</name>
</gene>
<organism evidence="1 2">
    <name type="scientific">Microlunatus endophyticus</name>
    <dbReference type="NCBI Taxonomy" id="1716077"/>
    <lineage>
        <taxon>Bacteria</taxon>
        <taxon>Bacillati</taxon>
        <taxon>Actinomycetota</taxon>
        <taxon>Actinomycetes</taxon>
        <taxon>Propionibacteriales</taxon>
        <taxon>Propionibacteriaceae</taxon>
        <taxon>Microlunatus</taxon>
    </lineage>
</organism>
<sequence length="173" mass="18156">MTGPTAAIPAWSSNPPVLVGAVPLFHVQSIVLTEGYKTAKLAGSWWVQLLAPDTKTIDITAYLMGEQRLIYKKALEAQALLVRGLSAVGAVEAFAGIAVVSGLTVSTDMQITNLTFTHSIEKGREVIFVVMKLTQVPRTVLSALLGEAADIALTATTAAVTSSLVPNPVTRGV</sequence>
<accession>A0A917SD66</accession>
<dbReference type="RefSeq" id="WP_188896646.1">
    <property type="nucleotide sequence ID" value="NZ_BMMZ01000009.1"/>
</dbReference>
<protein>
    <submittedName>
        <fullName evidence="1">Uncharacterized protein</fullName>
    </submittedName>
</protein>
<keyword evidence="2" id="KW-1185">Reference proteome</keyword>
<evidence type="ECO:0000313" key="1">
    <source>
        <dbReference type="EMBL" id="GGL73536.1"/>
    </source>
</evidence>
<dbReference type="EMBL" id="BMMZ01000009">
    <property type="protein sequence ID" value="GGL73536.1"/>
    <property type="molecule type" value="Genomic_DNA"/>
</dbReference>
<dbReference type="Proteomes" id="UP000613840">
    <property type="component" value="Unassembled WGS sequence"/>
</dbReference>
<dbReference type="AlphaFoldDB" id="A0A917SD66"/>
<proteinExistence type="predicted"/>